<dbReference type="GO" id="GO:0015074">
    <property type="term" value="P:DNA integration"/>
    <property type="evidence" value="ECO:0007669"/>
    <property type="project" value="InterPro"/>
</dbReference>
<accession>A0A5N5QCZ5</accession>
<name>A0A5N5QCZ5_9AGAM</name>
<evidence type="ECO:0000256" key="2">
    <source>
        <dbReference type="ARBA" id="ARBA00023172"/>
    </source>
</evidence>
<dbReference type="AlphaFoldDB" id="A0A5N5QCZ5"/>
<evidence type="ECO:0000313" key="4">
    <source>
        <dbReference type="EMBL" id="KAB5589207.1"/>
    </source>
</evidence>
<evidence type="ECO:0000313" key="5">
    <source>
        <dbReference type="Proteomes" id="UP000383932"/>
    </source>
</evidence>
<dbReference type="Gene3D" id="1.10.443.10">
    <property type="entry name" value="Intergrase catalytic core"/>
    <property type="match status" value="1"/>
</dbReference>
<dbReference type="OrthoDB" id="3254696at2759"/>
<reference evidence="4 5" key="1">
    <citation type="journal article" date="2019" name="Fungal Biol. Biotechnol.">
        <title>Draft genome sequence of fastidious pathogen Ceratobasidium theobromae, which causes vascular-streak dieback in Theobroma cacao.</title>
        <authorList>
            <person name="Ali S.S."/>
            <person name="Asman A."/>
            <person name="Shao J."/>
            <person name="Firmansyah A.P."/>
            <person name="Susilo A.W."/>
            <person name="Rosmana A."/>
            <person name="McMahon P."/>
            <person name="Junaid M."/>
            <person name="Guest D."/>
            <person name="Kheng T.Y."/>
            <person name="Meinhardt L.W."/>
            <person name="Bailey B.A."/>
        </authorList>
    </citation>
    <scope>NUCLEOTIDE SEQUENCE [LARGE SCALE GENOMIC DNA]</scope>
    <source>
        <strain evidence="4 5">CT2</strain>
    </source>
</reference>
<dbReference type="Proteomes" id="UP000383932">
    <property type="component" value="Unassembled WGS sequence"/>
</dbReference>
<dbReference type="PANTHER" id="PTHR34605:SF4">
    <property type="entry name" value="DNA ADENINE METHYLTRANSFERASE"/>
    <property type="match status" value="1"/>
</dbReference>
<dbReference type="GO" id="GO:0003677">
    <property type="term" value="F:DNA binding"/>
    <property type="evidence" value="ECO:0007669"/>
    <property type="project" value="UniProtKB-KW"/>
</dbReference>
<protein>
    <submittedName>
        <fullName evidence="4">Uncharacterized protein</fullName>
    </submittedName>
</protein>
<dbReference type="PANTHER" id="PTHR34605">
    <property type="entry name" value="PHAGE_INTEGRASE DOMAIN-CONTAINING PROTEIN"/>
    <property type="match status" value="1"/>
</dbReference>
<gene>
    <name evidence="4" type="ORF">CTheo_7350</name>
</gene>
<dbReference type="InterPro" id="IPR052925">
    <property type="entry name" value="Phage_Integrase-like_Recomb"/>
</dbReference>
<sequence>MHNRDAVERLFMEARANHRQSLANTPSTASTTITNSRSIITNTHQPPRLPTRPHHLGPPSTPSRVIPTLSHPSIALSPTTNAGLAKALQHGLARSTQSNYDSTIARFMDFCDREGIAASLHFPAAEFVLCAFVGSFADSKSGQSAANAIAALKSWHLLNGQPWNGSHLLSHVIRGSNILTPMASRRPPRPPVTITMLTDLQSNLSANDPFDVAVLAAALTAFWGQCRLGELLGSSRTKHNPSCLPSRSSFRITSPPDLAAELLLPRTKTNQAHGQTVFLTSQRQCLSPIKAMENHLTINTPIPLDHHRFAFQSPRGPRCLIKEAFLTRCNQIWSTRGYPRITGHCFRIGGTHTYLSAGVPDDVVKMLGRWSSDSFLKYWRGMDQIAGMHVKDI</sequence>
<proteinExistence type="predicted"/>
<evidence type="ECO:0000256" key="3">
    <source>
        <dbReference type="SAM" id="MobiDB-lite"/>
    </source>
</evidence>
<dbReference type="Gene3D" id="1.10.150.130">
    <property type="match status" value="1"/>
</dbReference>
<feature type="compositionally biased region" description="Low complexity" evidence="3">
    <location>
        <begin position="27"/>
        <end position="43"/>
    </location>
</feature>
<dbReference type="EMBL" id="SSOP01000302">
    <property type="protein sequence ID" value="KAB5589207.1"/>
    <property type="molecule type" value="Genomic_DNA"/>
</dbReference>
<feature type="region of interest" description="Disordered" evidence="3">
    <location>
        <begin position="18"/>
        <end position="58"/>
    </location>
</feature>
<dbReference type="SUPFAM" id="SSF56349">
    <property type="entry name" value="DNA breaking-rejoining enzymes"/>
    <property type="match status" value="1"/>
</dbReference>
<dbReference type="InterPro" id="IPR010998">
    <property type="entry name" value="Integrase_recombinase_N"/>
</dbReference>
<dbReference type="InterPro" id="IPR013762">
    <property type="entry name" value="Integrase-like_cat_sf"/>
</dbReference>
<keyword evidence="5" id="KW-1185">Reference proteome</keyword>
<organism evidence="4 5">
    <name type="scientific">Ceratobasidium theobromae</name>
    <dbReference type="NCBI Taxonomy" id="1582974"/>
    <lineage>
        <taxon>Eukaryota</taxon>
        <taxon>Fungi</taxon>
        <taxon>Dikarya</taxon>
        <taxon>Basidiomycota</taxon>
        <taxon>Agaricomycotina</taxon>
        <taxon>Agaricomycetes</taxon>
        <taxon>Cantharellales</taxon>
        <taxon>Ceratobasidiaceae</taxon>
        <taxon>Ceratobasidium</taxon>
    </lineage>
</organism>
<dbReference type="InterPro" id="IPR011010">
    <property type="entry name" value="DNA_brk_join_enz"/>
</dbReference>
<keyword evidence="2" id="KW-0233">DNA recombination</keyword>
<comment type="caution">
    <text evidence="4">The sequence shown here is derived from an EMBL/GenBank/DDBJ whole genome shotgun (WGS) entry which is preliminary data.</text>
</comment>
<dbReference type="SUPFAM" id="SSF47823">
    <property type="entry name" value="lambda integrase-like, N-terminal domain"/>
    <property type="match status" value="1"/>
</dbReference>
<evidence type="ECO:0000256" key="1">
    <source>
        <dbReference type="ARBA" id="ARBA00023125"/>
    </source>
</evidence>
<dbReference type="GO" id="GO:0006310">
    <property type="term" value="P:DNA recombination"/>
    <property type="evidence" value="ECO:0007669"/>
    <property type="project" value="UniProtKB-KW"/>
</dbReference>
<keyword evidence="1" id="KW-0238">DNA-binding</keyword>